<sequence>MSSKTAIISVSDKSGLLDLAKGLADVGVRLVASGGTAKAIRNAGIAVDDVSSITNAPEILGGRVKTLHPAVHGGLLARDIESDRKDLADQKIDAIDFCICNLYPFEQAVAKDGVTIDQAVEEVDIGGVTLLRAAAKNHKRVTVLTSPSQYDEFLSELRKGNGSIPERTRELYALKAFEHTATYDTAISNFFRTQYTSPPTDEPHNIALRYGTNPHQKPAAAWKVDGPLPFTVLGGSPGYINLLDTLNAWFLVKEIRAALGIPAAASFKHVSPAGAAVGVPLTEEEKKVYMVEGIAGLDESPLACAYARARGADRVSSFGDIIALSDTVDLPTAKIISREVSDGVIAPSYSPEALQVLTKKKGGKYLVMQMDPAYQPSEYETRTVHGVTLRQKRNDATISPSSSFSSLKTGSSLSEAAERDLTLAALALKYTQSNSVAFARNGGTIGIGAGQQSRIHVTRLAASKADVWWMRFHSKCTSLKFAPGAKRPQKTNAIDLLCSDSVPTSGDERTAFEQAFASPGDVPEPFTAQERKEWLSQLTDVAVVSDAFFPFPDNVFRAAESGTKFIGAPMGSQNDPIVLQAAEEQGITFAELGMRLFVH</sequence>
<dbReference type="SMART" id="SM00798">
    <property type="entry name" value="AICARFT_IMPCHas"/>
    <property type="match status" value="1"/>
</dbReference>
<dbReference type="EMBL" id="ML975189">
    <property type="protein sequence ID" value="KAF1808165.1"/>
    <property type="molecule type" value="Genomic_DNA"/>
</dbReference>
<dbReference type="InterPro" id="IPR002695">
    <property type="entry name" value="PurH-like"/>
</dbReference>
<protein>
    <submittedName>
        <fullName evidence="11 13">Phosphoribosylaminoimidazolecarboxamide formyltransferase/IMP cyclohydrolase</fullName>
    </submittedName>
</protein>
<dbReference type="GO" id="GO:0005829">
    <property type="term" value="C:cytosol"/>
    <property type="evidence" value="ECO:0007669"/>
    <property type="project" value="UniProtKB-SubCell"/>
</dbReference>
<dbReference type="NCBIfam" id="TIGR00355">
    <property type="entry name" value="purH"/>
    <property type="match status" value="1"/>
</dbReference>
<dbReference type="GO" id="GO:0006189">
    <property type="term" value="P:'de novo' IMP biosynthetic process"/>
    <property type="evidence" value="ECO:0007669"/>
    <property type="project" value="UniProtKB-UniPathway"/>
</dbReference>
<evidence type="ECO:0000256" key="8">
    <source>
        <dbReference type="ARBA" id="ARBA00022801"/>
    </source>
</evidence>
<dbReference type="Pfam" id="PF02142">
    <property type="entry name" value="MGS"/>
    <property type="match status" value="1"/>
</dbReference>
<dbReference type="CDD" id="cd01421">
    <property type="entry name" value="IMPCH"/>
    <property type="match status" value="1"/>
</dbReference>
<evidence type="ECO:0000259" key="10">
    <source>
        <dbReference type="PROSITE" id="PS51855"/>
    </source>
</evidence>
<dbReference type="FunFam" id="3.40.140.20:FF:000003">
    <property type="entry name" value="Bifunctional purine biosynthesis protein"/>
    <property type="match status" value="1"/>
</dbReference>
<evidence type="ECO:0000256" key="2">
    <source>
        <dbReference type="ARBA" id="ARBA00004844"/>
    </source>
</evidence>
<dbReference type="FunFam" id="3.40.50.1380:FF:000003">
    <property type="entry name" value="Bifunctional purine biosynthesis protein"/>
    <property type="match status" value="1"/>
</dbReference>
<dbReference type="Proteomes" id="UP000504638">
    <property type="component" value="Unplaced"/>
</dbReference>
<dbReference type="OrthoDB" id="6017153at2759"/>
<dbReference type="GeneID" id="54415302"/>
<evidence type="ECO:0000256" key="5">
    <source>
        <dbReference type="ARBA" id="ARBA00022490"/>
    </source>
</evidence>
<dbReference type="UniPathway" id="UPA00074">
    <property type="reaction ID" value="UER00133"/>
</dbReference>
<dbReference type="PANTHER" id="PTHR11692">
    <property type="entry name" value="BIFUNCTIONAL PURINE BIOSYNTHESIS PROTEIN PURH"/>
    <property type="match status" value="1"/>
</dbReference>
<dbReference type="Pfam" id="PF01808">
    <property type="entry name" value="AICARFT_IMPCHas"/>
    <property type="match status" value="1"/>
</dbReference>
<comment type="subcellular location">
    <subcellularLocation>
        <location evidence="1">Cytoplasm</location>
        <location evidence="1">Cytosol</location>
    </subcellularLocation>
</comment>
<evidence type="ECO:0000256" key="7">
    <source>
        <dbReference type="ARBA" id="ARBA00022755"/>
    </source>
</evidence>
<dbReference type="InterPro" id="IPR024051">
    <property type="entry name" value="AICAR_Tfase_dup_dom_sf"/>
</dbReference>
<keyword evidence="8 11" id="KW-0378">Hydrolase</keyword>
<dbReference type="SUPFAM" id="SSF53927">
    <property type="entry name" value="Cytidine deaminase-like"/>
    <property type="match status" value="1"/>
</dbReference>
<dbReference type="Gene3D" id="1.10.287.440">
    <property type="match status" value="1"/>
</dbReference>
<evidence type="ECO:0000256" key="1">
    <source>
        <dbReference type="ARBA" id="ARBA00004514"/>
    </source>
</evidence>
<keyword evidence="5" id="KW-0963">Cytoplasm</keyword>
<dbReference type="RefSeq" id="XP_033529796.1">
    <property type="nucleotide sequence ID" value="XM_033674732.1"/>
</dbReference>
<comment type="pathway">
    <text evidence="2">Purine metabolism; IMP biosynthesis via de novo pathway; IMP from 5-formamido-1-(5-phospho-D-ribosyl)imidazole-4-carboxamide: step 1/1.</text>
</comment>
<evidence type="ECO:0000256" key="4">
    <source>
        <dbReference type="ARBA" id="ARBA00007667"/>
    </source>
</evidence>
<dbReference type="NCBIfam" id="NF005492">
    <property type="entry name" value="PRK07106.1"/>
    <property type="match status" value="1"/>
</dbReference>
<keyword evidence="9" id="KW-0511">Multifunctional enzyme</keyword>
<dbReference type="InterPro" id="IPR016193">
    <property type="entry name" value="Cytidine_deaminase-like"/>
</dbReference>
<dbReference type="InterPro" id="IPR011607">
    <property type="entry name" value="MGS-like_dom"/>
</dbReference>
<evidence type="ECO:0000313" key="11">
    <source>
        <dbReference type="EMBL" id="KAF1808165.1"/>
    </source>
</evidence>
<feature type="domain" description="MGS-like" evidence="10">
    <location>
        <begin position="1"/>
        <end position="145"/>
    </location>
</feature>
<comment type="pathway">
    <text evidence="3">Purine metabolism; IMP biosynthesis via de novo pathway; 5-formamido-1-(5-phospho-D-ribosyl)imidazole-4-carboxamide from 5-amino-1-(5-phospho-D-ribosyl)imidazole-4-carboxamide (10-formyl THF route): step 1/1.</text>
</comment>
<dbReference type="PROSITE" id="PS51855">
    <property type="entry name" value="MGS"/>
    <property type="match status" value="1"/>
</dbReference>
<gene>
    <name evidence="11 13" type="ORF">P152DRAFT_254513</name>
</gene>
<dbReference type="PIRSF" id="PIRSF000414">
    <property type="entry name" value="AICARFT_IMPCHas"/>
    <property type="match status" value="1"/>
</dbReference>
<name>A0A6G1FQQ7_9PEZI</name>
<reference evidence="11 13" key="1">
    <citation type="submission" date="2020-01" db="EMBL/GenBank/DDBJ databases">
        <authorList>
            <consortium name="DOE Joint Genome Institute"/>
            <person name="Haridas S."/>
            <person name="Albert R."/>
            <person name="Binder M."/>
            <person name="Bloem J."/>
            <person name="Labutti K."/>
            <person name="Salamov A."/>
            <person name="Andreopoulos B."/>
            <person name="Baker S.E."/>
            <person name="Barry K."/>
            <person name="Bills G."/>
            <person name="Bluhm B.H."/>
            <person name="Cannon C."/>
            <person name="Castanera R."/>
            <person name="Culley D.E."/>
            <person name="Daum C."/>
            <person name="Ezra D."/>
            <person name="Gonzalez J.B."/>
            <person name="Henrissat B."/>
            <person name="Kuo A."/>
            <person name="Liang C."/>
            <person name="Lipzen A."/>
            <person name="Lutzoni F."/>
            <person name="Magnuson J."/>
            <person name="Mondo S."/>
            <person name="Nolan M."/>
            <person name="Ohm R."/>
            <person name="Pangilinan J."/>
            <person name="Park H.-J."/>
            <person name="Ramirez L."/>
            <person name="Alfaro M."/>
            <person name="Sun H."/>
            <person name="Tritt A."/>
            <person name="Yoshinaga Y."/>
            <person name="Zwiers L.-H."/>
            <person name="Turgeon B.G."/>
            <person name="Goodwin S.B."/>
            <person name="Spatafora J.W."/>
            <person name="Crous P.W."/>
            <person name="Grigoriev I.V."/>
        </authorList>
    </citation>
    <scope>NUCLEOTIDE SEQUENCE</scope>
    <source>
        <strain evidence="11 13">CBS 781.70</strain>
    </source>
</reference>
<dbReference type="SMART" id="SM00851">
    <property type="entry name" value="MGS"/>
    <property type="match status" value="1"/>
</dbReference>
<reference evidence="13" key="2">
    <citation type="submission" date="2020-04" db="EMBL/GenBank/DDBJ databases">
        <authorList>
            <consortium name="NCBI Genome Project"/>
        </authorList>
    </citation>
    <scope>NUCLEOTIDE SEQUENCE</scope>
    <source>
        <strain evidence="13">CBS 781.70</strain>
    </source>
</reference>
<reference evidence="13" key="3">
    <citation type="submission" date="2025-04" db="UniProtKB">
        <authorList>
            <consortium name="RefSeq"/>
        </authorList>
    </citation>
    <scope>IDENTIFICATION</scope>
    <source>
        <strain evidence="13">CBS 781.70</strain>
    </source>
</reference>
<comment type="similarity">
    <text evidence="4">Belongs to the PurH family.</text>
</comment>
<dbReference type="SUPFAM" id="SSF52335">
    <property type="entry name" value="Methylglyoxal synthase-like"/>
    <property type="match status" value="1"/>
</dbReference>
<dbReference type="PANTHER" id="PTHR11692:SF0">
    <property type="entry name" value="BIFUNCTIONAL PURINE BIOSYNTHESIS PROTEIN ATIC"/>
    <property type="match status" value="1"/>
</dbReference>
<dbReference type="Gene3D" id="3.40.140.20">
    <property type="match status" value="2"/>
</dbReference>
<dbReference type="InterPro" id="IPR024050">
    <property type="entry name" value="AICAR_Tfase_insert_dom_sf"/>
</dbReference>
<evidence type="ECO:0000256" key="9">
    <source>
        <dbReference type="ARBA" id="ARBA00023268"/>
    </source>
</evidence>
<evidence type="ECO:0000313" key="12">
    <source>
        <dbReference type="Proteomes" id="UP000504638"/>
    </source>
</evidence>
<keyword evidence="12" id="KW-1185">Reference proteome</keyword>
<dbReference type="HAMAP" id="MF_00139">
    <property type="entry name" value="PurH"/>
    <property type="match status" value="1"/>
</dbReference>
<evidence type="ECO:0000256" key="3">
    <source>
        <dbReference type="ARBA" id="ARBA00004954"/>
    </source>
</evidence>
<dbReference type="GO" id="GO:0003937">
    <property type="term" value="F:IMP cyclohydrolase activity"/>
    <property type="evidence" value="ECO:0007669"/>
    <property type="project" value="InterPro"/>
</dbReference>
<organism evidence="11">
    <name type="scientific">Eremomyces bilateralis CBS 781.70</name>
    <dbReference type="NCBI Taxonomy" id="1392243"/>
    <lineage>
        <taxon>Eukaryota</taxon>
        <taxon>Fungi</taxon>
        <taxon>Dikarya</taxon>
        <taxon>Ascomycota</taxon>
        <taxon>Pezizomycotina</taxon>
        <taxon>Dothideomycetes</taxon>
        <taxon>Dothideomycetes incertae sedis</taxon>
        <taxon>Eremomycetales</taxon>
        <taxon>Eremomycetaceae</taxon>
        <taxon>Eremomyces</taxon>
    </lineage>
</organism>
<dbReference type="AlphaFoldDB" id="A0A6G1FQQ7"/>
<keyword evidence="6 11" id="KW-0808">Transferase</keyword>
<keyword evidence="7" id="KW-0658">Purine biosynthesis</keyword>
<dbReference type="InterPro" id="IPR036914">
    <property type="entry name" value="MGS-like_dom_sf"/>
</dbReference>
<proteinExistence type="inferred from homology"/>
<evidence type="ECO:0000256" key="6">
    <source>
        <dbReference type="ARBA" id="ARBA00022679"/>
    </source>
</evidence>
<evidence type="ECO:0000313" key="13">
    <source>
        <dbReference type="RefSeq" id="XP_033529796.1"/>
    </source>
</evidence>
<accession>A0A6G1FQQ7</accession>
<dbReference type="GO" id="GO:0004643">
    <property type="term" value="F:phosphoribosylaminoimidazolecarboxamide formyltransferase activity"/>
    <property type="evidence" value="ECO:0007669"/>
    <property type="project" value="InterPro"/>
</dbReference>
<dbReference type="Gene3D" id="3.40.50.1380">
    <property type="entry name" value="Methylglyoxal synthase-like domain"/>
    <property type="match status" value="1"/>
</dbReference>